<dbReference type="FunFam" id="2.30.180.10:FF:000008">
    <property type="entry name" value="Fasciclin-like arabinogalactan protein 10"/>
    <property type="match status" value="1"/>
</dbReference>
<accession>A0A834Z6B8</accession>
<evidence type="ECO:0000256" key="2">
    <source>
        <dbReference type="ARBA" id="ARBA00007843"/>
    </source>
</evidence>
<dbReference type="InterPro" id="IPR045003">
    <property type="entry name" value="FLA_A"/>
</dbReference>
<reference evidence="9 10" key="1">
    <citation type="submission" date="2020-04" db="EMBL/GenBank/DDBJ databases">
        <title>Plant Genome Project.</title>
        <authorList>
            <person name="Zhang R.-G."/>
        </authorList>
    </citation>
    <scope>NUCLEOTIDE SEQUENCE [LARGE SCALE GENOMIC DNA]</scope>
    <source>
        <strain evidence="9">YNK0</strain>
        <tissue evidence="9">Leaf</tissue>
    </source>
</reference>
<dbReference type="SUPFAM" id="SSF82153">
    <property type="entry name" value="FAS1 domain"/>
    <property type="match status" value="1"/>
</dbReference>
<evidence type="ECO:0000256" key="1">
    <source>
        <dbReference type="ARBA" id="ARBA00004609"/>
    </source>
</evidence>
<dbReference type="PANTHER" id="PTHR32077">
    <property type="entry name" value="FASCICLIN-LIKE ARABINOGALACTAN PROTEIN"/>
    <property type="match status" value="1"/>
</dbReference>
<evidence type="ECO:0000313" key="10">
    <source>
        <dbReference type="Proteomes" id="UP000655225"/>
    </source>
</evidence>
<sequence length="254" mass="27254">MFQATGSAPGSSGFVNVTDLKGGKVGFCAEKGDRKLDAVFVKSLEETPYNFSVTQILPFTEAQASTSGPGHHLNLTALMSKQGCNAFGDLLCAPGAKKIFEENIDGGLTVFCLANDVLKDFMPKYMNLTAEEKVSLLWYHGVPVYQSMTILKSNNGLIYTLTTDGAKKYDFTVQNEGEDVTLKTKNVTAKITGTLVDEQPLAVYTIDKVLLTMELFTISPTPAPAPADRSDNKNGCGRLVIVVLGVCLGALLLV</sequence>
<evidence type="ECO:0000313" key="9">
    <source>
        <dbReference type="EMBL" id="KAF8399098.1"/>
    </source>
</evidence>
<dbReference type="SMART" id="SM00554">
    <property type="entry name" value="FAS1"/>
    <property type="match status" value="1"/>
</dbReference>
<dbReference type="GO" id="GO:0009834">
    <property type="term" value="P:plant-type secondary cell wall biogenesis"/>
    <property type="evidence" value="ECO:0007669"/>
    <property type="project" value="TreeGrafter"/>
</dbReference>
<dbReference type="InterPro" id="IPR000782">
    <property type="entry name" value="FAS1_domain"/>
</dbReference>
<evidence type="ECO:0000256" key="6">
    <source>
        <dbReference type="ARBA" id="ARBA00023136"/>
    </source>
</evidence>
<dbReference type="OrthoDB" id="1742889at2759"/>
<organism evidence="9 10">
    <name type="scientific">Tetracentron sinense</name>
    <name type="common">Spur-leaf</name>
    <dbReference type="NCBI Taxonomy" id="13715"/>
    <lineage>
        <taxon>Eukaryota</taxon>
        <taxon>Viridiplantae</taxon>
        <taxon>Streptophyta</taxon>
        <taxon>Embryophyta</taxon>
        <taxon>Tracheophyta</taxon>
        <taxon>Spermatophyta</taxon>
        <taxon>Magnoliopsida</taxon>
        <taxon>Trochodendrales</taxon>
        <taxon>Trochodendraceae</taxon>
        <taxon>Tetracentron</taxon>
    </lineage>
</organism>
<comment type="caution">
    <text evidence="9">The sequence shown here is derived from an EMBL/GenBank/DDBJ whole genome shotgun (WGS) entry which is preliminary data.</text>
</comment>
<comment type="subcellular location">
    <subcellularLocation>
        <location evidence="1">Cell membrane</location>
        <topology evidence="1">Lipid-anchor</topology>
        <topology evidence="1">GPI-anchor</topology>
    </subcellularLocation>
</comment>
<dbReference type="InterPro" id="IPR036378">
    <property type="entry name" value="FAS1_dom_sf"/>
</dbReference>
<evidence type="ECO:0000256" key="4">
    <source>
        <dbReference type="ARBA" id="ARBA00022622"/>
    </source>
</evidence>
<dbReference type="GO" id="GO:0005886">
    <property type="term" value="C:plasma membrane"/>
    <property type="evidence" value="ECO:0007669"/>
    <property type="project" value="UniProtKB-SubCell"/>
</dbReference>
<dbReference type="Pfam" id="PF02469">
    <property type="entry name" value="Fasciclin"/>
    <property type="match status" value="1"/>
</dbReference>
<dbReference type="PANTHER" id="PTHR32077:SF86">
    <property type="entry name" value="FAS1 DOMAIN-CONTAINING PROTEIN SELMODRAFT_448915"/>
    <property type="match status" value="1"/>
</dbReference>
<keyword evidence="4" id="KW-0336">GPI-anchor</keyword>
<feature type="domain" description="FAS1" evidence="8">
    <location>
        <begin position="109"/>
        <end position="213"/>
    </location>
</feature>
<keyword evidence="5" id="KW-0732">Signal</keyword>
<proteinExistence type="inferred from homology"/>
<keyword evidence="10" id="KW-1185">Reference proteome</keyword>
<evidence type="ECO:0000256" key="5">
    <source>
        <dbReference type="ARBA" id="ARBA00022729"/>
    </source>
</evidence>
<dbReference type="AlphaFoldDB" id="A0A834Z6B8"/>
<comment type="similarity">
    <text evidence="2">Belongs to the fasciclin-like AGP family.</text>
</comment>
<keyword evidence="6" id="KW-0472">Membrane</keyword>
<protein>
    <recommendedName>
        <fullName evidence="8">FAS1 domain-containing protein</fullName>
    </recommendedName>
</protein>
<evidence type="ECO:0000256" key="7">
    <source>
        <dbReference type="ARBA" id="ARBA00024686"/>
    </source>
</evidence>
<gene>
    <name evidence="9" type="ORF">HHK36_014964</name>
</gene>
<keyword evidence="3" id="KW-1003">Cell membrane</keyword>
<dbReference type="EMBL" id="JABCRI010000010">
    <property type="protein sequence ID" value="KAF8399098.1"/>
    <property type="molecule type" value="Genomic_DNA"/>
</dbReference>
<name>A0A834Z6B8_TETSI</name>
<dbReference type="GO" id="GO:0098552">
    <property type="term" value="C:side of membrane"/>
    <property type="evidence" value="ECO:0007669"/>
    <property type="project" value="UniProtKB-KW"/>
</dbReference>
<evidence type="ECO:0000256" key="3">
    <source>
        <dbReference type="ARBA" id="ARBA00022475"/>
    </source>
</evidence>
<keyword evidence="4" id="KW-0449">Lipoprotein</keyword>
<dbReference type="Proteomes" id="UP000655225">
    <property type="component" value="Unassembled WGS sequence"/>
</dbReference>
<evidence type="ECO:0000259" key="8">
    <source>
        <dbReference type="SMART" id="SM00554"/>
    </source>
</evidence>
<comment type="function">
    <text evidence="7">May be a cell surface adhesion protein.</text>
</comment>
<keyword evidence="4" id="KW-0325">Glycoprotein</keyword>
<dbReference type="Gene3D" id="2.30.180.10">
    <property type="entry name" value="FAS1 domain"/>
    <property type="match status" value="1"/>
</dbReference>